<keyword evidence="1" id="KW-0812">Transmembrane</keyword>
<keyword evidence="1" id="KW-0472">Membrane</keyword>
<comment type="caution">
    <text evidence="2">The sequence shown here is derived from an EMBL/GenBank/DDBJ whole genome shotgun (WGS) entry which is preliminary data.</text>
</comment>
<dbReference type="EMBL" id="QLMA01000005">
    <property type="protein sequence ID" value="RAJ80203.1"/>
    <property type="molecule type" value="Genomic_DNA"/>
</dbReference>
<keyword evidence="1" id="KW-1133">Transmembrane helix</keyword>
<organism evidence="2 3">
    <name type="scientific">Chitinophaga dinghuensis</name>
    <dbReference type="NCBI Taxonomy" id="1539050"/>
    <lineage>
        <taxon>Bacteria</taxon>
        <taxon>Pseudomonadati</taxon>
        <taxon>Bacteroidota</taxon>
        <taxon>Chitinophagia</taxon>
        <taxon>Chitinophagales</taxon>
        <taxon>Chitinophagaceae</taxon>
        <taxon>Chitinophaga</taxon>
    </lineage>
</organism>
<dbReference type="OrthoDB" id="673062at2"/>
<accession>A0A327VXY0</accession>
<reference evidence="2 3" key="1">
    <citation type="submission" date="2018-06" db="EMBL/GenBank/DDBJ databases">
        <title>Genomic Encyclopedia of Archaeal and Bacterial Type Strains, Phase II (KMG-II): from individual species to whole genera.</title>
        <authorList>
            <person name="Goeker M."/>
        </authorList>
    </citation>
    <scope>NUCLEOTIDE SEQUENCE [LARGE SCALE GENOMIC DNA]</scope>
    <source>
        <strain evidence="2 3">DSM 29821</strain>
    </source>
</reference>
<dbReference type="AlphaFoldDB" id="A0A327VXY0"/>
<evidence type="ECO:0000313" key="2">
    <source>
        <dbReference type="EMBL" id="RAJ80203.1"/>
    </source>
</evidence>
<dbReference type="Proteomes" id="UP000249819">
    <property type="component" value="Unassembled WGS sequence"/>
</dbReference>
<evidence type="ECO:0000256" key="1">
    <source>
        <dbReference type="SAM" id="Phobius"/>
    </source>
</evidence>
<dbReference type="RefSeq" id="WP_111593212.1">
    <property type="nucleotide sequence ID" value="NZ_QLMA01000005.1"/>
</dbReference>
<keyword evidence="3" id="KW-1185">Reference proteome</keyword>
<proteinExistence type="predicted"/>
<protein>
    <submittedName>
        <fullName evidence="2">Uncharacterized protein</fullName>
    </submittedName>
</protein>
<gene>
    <name evidence="2" type="ORF">CLV59_105311</name>
</gene>
<feature type="transmembrane region" description="Helical" evidence="1">
    <location>
        <begin position="56"/>
        <end position="76"/>
    </location>
</feature>
<name>A0A327VXY0_9BACT</name>
<feature type="transmembrane region" description="Helical" evidence="1">
    <location>
        <begin position="82"/>
        <end position="101"/>
    </location>
</feature>
<sequence>MTTISDEVKAAIYKELDIHDFFAEDKGKFPAIRPARSYAYYNSAKKNSNGEIEIKVVNWQVRFLLLFVMMITLVSYLSSRNLWVLLILIAEVAFFFLLEWYSRKEKVIVNYYGIQLDHANYYWEHYQGAYIVAWGAGKATYSRLVLMKSEHKWITLDLTDRININKLGTAIRDMEPVSWKA</sequence>
<evidence type="ECO:0000313" key="3">
    <source>
        <dbReference type="Proteomes" id="UP000249819"/>
    </source>
</evidence>